<evidence type="ECO:0000313" key="1">
    <source>
        <dbReference type="EMBL" id="KOF81152.1"/>
    </source>
</evidence>
<dbReference type="AlphaFoldDB" id="A0A0L8GW97"/>
<name>A0A0L8GW97_OCTBM</name>
<dbReference type="EMBL" id="KQ420140">
    <property type="protein sequence ID" value="KOF81152.1"/>
    <property type="molecule type" value="Genomic_DNA"/>
</dbReference>
<gene>
    <name evidence="1" type="ORF">OCBIM_22026907mg</name>
</gene>
<accession>A0A0L8GW97</accession>
<sequence length="93" mass="10780">MPYQKFKKKNHLLPKLSHSHKYNLYIYIYTHVYSCIYARVCAWETCVIRNNTCHSFIELLSVISPVSADDLVANVDFVSLLPRCLILLCLSPC</sequence>
<reference evidence="1" key="1">
    <citation type="submission" date="2015-07" db="EMBL/GenBank/DDBJ databases">
        <title>MeaNS - Measles Nucleotide Surveillance Program.</title>
        <authorList>
            <person name="Tran T."/>
            <person name="Druce J."/>
        </authorList>
    </citation>
    <scope>NUCLEOTIDE SEQUENCE</scope>
    <source>
        <strain evidence="1">UCB-OBI-ISO-001</strain>
        <tissue evidence="1">Gonad</tissue>
    </source>
</reference>
<protein>
    <submittedName>
        <fullName evidence="1">Uncharacterized protein</fullName>
    </submittedName>
</protein>
<organism evidence="1">
    <name type="scientific">Octopus bimaculoides</name>
    <name type="common">California two-spotted octopus</name>
    <dbReference type="NCBI Taxonomy" id="37653"/>
    <lineage>
        <taxon>Eukaryota</taxon>
        <taxon>Metazoa</taxon>
        <taxon>Spiralia</taxon>
        <taxon>Lophotrochozoa</taxon>
        <taxon>Mollusca</taxon>
        <taxon>Cephalopoda</taxon>
        <taxon>Coleoidea</taxon>
        <taxon>Octopodiformes</taxon>
        <taxon>Octopoda</taxon>
        <taxon>Incirrata</taxon>
        <taxon>Octopodidae</taxon>
        <taxon>Octopus</taxon>
    </lineage>
</organism>
<proteinExistence type="predicted"/>